<organism evidence="2 3">
    <name type="scientific">Escherichia fergusonii</name>
    <dbReference type="NCBI Taxonomy" id="564"/>
    <lineage>
        <taxon>Bacteria</taxon>
        <taxon>Pseudomonadati</taxon>
        <taxon>Pseudomonadota</taxon>
        <taxon>Gammaproteobacteria</taxon>
        <taxon>Enterobacterales</taxon>
        <taxon>Enterobacteriaceae</taxon>
        <taxon>Escherichia</taxon>
    </lineage>
</organism>
<feature type="domain" description="WipA-like phosphatase" evidence="1">
    <location>
        <begin position="264"/>
        <end position="308"/>
    </location>
</feature>
<dbReference type="Pfam" id="PF21663">
    <property type="entry name" value="WipA_Phos"/>
    <property type="match status" value="1"/>
</dbReference>
<dbReference type="InterPro" id="IPR029052">
    <property type="entry name" value="Metallo-depent_PP-like"/>
</dbReference>
<dbReference type="RefSeq" id="WP_000067801.1">
    <property type="nucleotide sequence ID" value="NZ_AP028822.1"/>
</dbReference>
<reference evidence="2 3" key="1">
    <citation type="submission" date="2020-06" db="EMBL/GenBank/DDBJ databases">
        <title>REHAB project genomes.</title>
        <authorList>
            <person name="Shaw L.P."/>
        </authorList>
    </citation>
    <scope>NUCLEOTIDE SEQUENCE [LARGE SCALE GENOMIC DNA]</scope>
    <source>
        <strain evidence="2 3">RHB28-C13</strain>
    </source>
</reference>
<dbReference type="GeneID" id="75056178"/>
<evidence type="ECO:0000313" key="2">
    <source>
        <dbReference type="EMBL" id="QLN01584.1"/>
    </source>
</evidence>
<dbReference type="Proteomes" id="UP000510927">
    <property type="component" value="Chromosome"/>
</dbReference>
<evidence type="ECO:0000259" key="1">
    <source>
        <dbReference type="Pfam" id="PF21663"/>
    </source>
</evidence>
<name>A0A7K4HT64_ESCFE</name>
<accession>A0A7K4HT64</accession>
<evidence type="ECO:0000313" key="3">
    <source>
        <dbReference type="Proteomes" id="UP000510927"/>
    </source>
</evidence>
<sequence length="578" mass="62564">MSNLSLQPYQQAPGWNTLERLNKQESSVPLQGQAVGEFVKTLLKQDVKLSLLERFLDFFQGGRRREIQEAPVLLKATSMLKNASDAEKKVALETFQMQGVHVAKGRTSLAEAAGAALDLLQKNDCGGFSQTLRIEARDNGLQQVTVDPGVPYLGGCSFEAVTGITSTEYLSGVRKMPLNLYAGKIPTHDPVNFPSSLPEVALGDLHGNALLMLHQSITTGHLKVKDEGAFTKLQQAYHSGDSATFNKLLPDAVKAGAAQGRMIMVGDVLADRGLSDFCSLNVLAQMDKLGVKYDVLLGNHDLAAFGQCQSLVPAYTPDANPTPAAPSPAITWASESMRGPAVASLPRFDSPDYAASVSKDGFKSVGEAKEAYTKLMNKAYIPHLHLLQPASVGAFCYSHAPLTGDACKTLVPLMEKELESQRRPVPQKSDEMTSTNLAHMDKLFLNLMFKDDGVTMINDNWNKLFAAAVDGVKYSSIKGLPKPKEDVWLFLGQMVYRQANLADIGLTKEVKNENGEMVKEVLDTPDGMISVHGHTSAIGKESYVTLDGMGGKIGSDLIFDRNVHVATTLSGQNNSFHP</sequence>
<proteinExistence type="predicted"/>
<dbReference type="SUPFAM" id="SSF56300">
    <property type="entry name" value="Metallo-dependent phosphatases"/>
    <property type="match status" value="1"/>
</dbReference>
<dbReference type="InterPro" id="IPR048521">
    <property type="entry name" value="WipA_Phos"/>
</dbReference>
<dbReference type="EMBL" id="CP055675">
    <property type="protein sequence ID" value="QLN01584.1"/>
    <property type="molecule type" value="Genomic_DNA"/>
</dbReference>
<protein>
    <submittedName>
        <fullName evidence="2">Metallophosphoesterase</fullName>
    </submittedName>
</protein>
<gene>
    <name evidence="2" type="ORF">HVY52_17940</name>
</gene>
<dbReference type="AlphaFoldDB" id="A0A7K4HT64"/>
<dbReference type="GO" id="GO:0016791">
    <property type="term" value="F:phosphatase activity"/>
    <property type="evidence" value="ECO:0007669"/>
    <property type="project" value="InterPro"/>
</dbReference>